<dbReference type="PROSITE" id="PS00211">
    <property type="entry name" value="ABC_TRANSPORTER_1"/>
    <property type="match status" value="1"/>
</dbReference>
<gene>
    <name evidence="6" type="ORF">SAMN04488001_2959</name>
</gene>
<protein>
    <submittedName>
        <fullName evidence="6">Putative hydroxymethylpyrimidine transport system ATP-binding protein</fullName>
    </submittedName>
</protein>
<dbReference type="GO" id="GO:0005524">
    <property type="term" value="F:ATP binding"/>
    <property type="evidence" value="ECO:0007669"/>
    <property type="project" value="UniProtKB-KW"/>
</dbReference>
<evidence type="ECO:0000313" key="7">
    <source>
        <dbReference type="Proteomes" id="UP000199441"/>
    </source>
</evidence>
<evidence type="ECO:0000256" key="1">
    <source>
        <dbReference type="ARBA" id="ARBA00005417"/>
    </source>
</evidence>
<evidence type="ECO:0000256" key="2">
    <source>
        <dbReference type="ARBA" id="ARBA00022448"/>
    </source>
</evidence>
<dbReference type="SUPFAM" id="SSF52540">
    <property type="entry name" value="P-loop containing nucleoside triphosphate hydrolases"/>
    <property type="match status" value="1"/>
</dbReference>
<dbReference type="GO" id="GO:0016887">
    <property type="term" value="F:ATP hydrolysis activity"/>
    <property type="evidence" value="ECO:0007669"/>
    <property type="project" value="InterPro"/>
</dbReference>
<evidence type="ECO:0000259" key="5">
    <source>
        <dbReference type="PROSITE" id="PS50893"/>
    </source>
</evidence>
<keyword evidence="3" id="KW-0547">Nucleotide-binding</keyword>
<dbReference type="PROSITE" id="PS50893">
    <property type="entry name" value="ABC_TRANSPORTER_2"/>
    <property type="match status" value="1"/>
</dbReference>
<keyword evidence="2" id="KW-0813">Transport</keyword>
<name>A0A1H3AWG0_9RHOB</name>
<dbReference type="InterPro" id="IPR003439">
    <property type="entry name" value="ABC_transporter-like_ATP-bd"/>
</dbReference>
<dbReference type="InterPro" id="IPR003593">
    <property type="entry name" value="AAA+_ATPase"/>
</dbReference>
<dbReference type="InterPro" id="IPR050166">
    <property type="entry name" value="ABC_transporter_ATP-bind"/>
</dbReference>
<organism evidence="6 7">
    <name type="scientific">Litoreibacter albidus</name>
    <dbReference type="NCBI Taxonomy" id="670155"/>
    <lineage>
        <taxon>Bacteria</taxon>
        <taxon>Pseudomonadati</taxon>
        <taxon>Pseudomonadota</taxon>
        <taxon>Alphaproteobacteria</taxon>
        <taxon>Rhodobacterales</taxon>
        <taxon>Roseobacteraceae</taxon>
        <taxon>Litoreibacter</taxon>
    </lineage>
</organism>
<dbReference type="Gene3D" id="3.40.50.300">
    <property type="entry name" value="P-loop containing nucleotide triphosphate hydrolases"/>
    <property type="match status" value="1"/>
</dbReference>
<sequence length="249" mass="26739">MGHGVVRGVTRAPEITLTGSYGLETRPLFASTQMRLEAGQWTCLLGRSGVGKSTILRLILGLPTQGRFIGTVTADDGHPLDGRAGYMAQTDLLLPWLSVRDNVVLGARLRGERPDLDKAHAMIDRVGLGAYHDKKPAALSGGMRQRAALARTLMEDRPLVLLDEPFSALDAGTRADMQDLAAEVLRGKTVLLVTHDPAEACRLGHHIKLLSETGITSWAVPDAPPARDVDDPQTLQAQAALLAYLRGTS</sequence>
<feature type="domain" description="ABC transporter" evidence="5">
    <location>
        <begin position="10"/>
        <end position="237"/>
    </location>
</feature>
<dbReference type="STRING" id="670155.SAMN04488001_2959"/>
<evidence type="ECO:0000256" key="3">
    <source>
        <dbReference type="ARBA" id="ARBA00022741"/>
    </source>
</evidence>
<dbReference type="Pfam" id="PF00005">
    <property type="entry name" value="ABC_tran"/>
    <property type="match status" value="1"/>
</dbReference>
<reference evidence="7" key="1">
    <citation type="submission" date="2016-10" db="EMBL/GenBank/DDBJ databases">
        <authorList>
            <person name="Varghese N."/>
            <person name="Submissions S."/>
        </authorList>
    </citation>
    <scope>NUCLEOTIDE SEQUENCE [LARGE SCALE GENOMIC DNA]</scope>
    <source>
        <strain evidence="7">DSM 26922</strain>
    </source>
</reference>
<keyword evidence="7" id="KW-1185">Reference proteome</keyword>
<keyword evidence="4 6" id="KW-0067">ATP-binding</keyword>
<dbReference type="InterPro" id="IPR027417">
    <property type="entry name" value="P-loop_NTPase"/>
</dbReference>
<dbReference type="PANTHER" id="PTHR42788">
    <property type="entry name" value="TAURINE IMPORT ATP-BINDING PROTEIN-RELATED"/>
    <property type="match status" value="1"/>
</dbReference>
<dbReference type="InterPro" id="IPR017871">
    <property type="entry name" value="ABC_transporter-like_CS"/>
</dbReference>
<proteinExistence type="inferred from homology"/>
<dbReference type="PANTHER" id="PTHR42788:SF19">
    <property type="entry name" value="ALIPHATIC SULFONATES IMPORT ATP-BINDING PROTEIN SSUB 2"/>
    <property type="match status" value="1"/>
</dbReference>
<dbReference type="SMART" id="SM00382">
    <property type="entry name" value="AAA"/>
    <property type="match status" value="1"/>
</dbReference>
<dbReference type="EMBL" id="FNOI01000006">
    <property type="protein sequence ID" value="SDX34080.1"/>
    <property type="molecule type" value="Genomic_DNA"/>
</dbReference>
<evidence type="ECO:0000256" key="4">
    <source>
        <dbReference type="ARBA" id="ARBA00022840"/>
    </source>
</evidence>
<comment type="similarity">
    <text evidence="1">Belongs to the ABC transporter superfamily.</text>
</comment>
<evidence type="ECO:0000313" key="6">
    <source>
        <dbReference type="EMBL" id="SDX34080.1"/>
    </source>
</evidence>
<dbReference type="Proteomes" id="UP000199441">
    <property type="component" value="Unassembled WGS sequence"/>
</dbReference>
<dbReference type="AlphaFoldDB" id="A0A1H3AWG0"/>
<accession>A0A1H3AWG0</accession>